<dbReference type="InterPro" id="IPR016181">
    <property type="entry name" value="Acyl_CoA_acyltransferase"/>
</dbReference>
<evidence type="ECO:0000313" key="3">
    <source>
        <dbReference type="EMBL" id="MRX72060.1"/>
    </source>
</evidence>
<reference evidence="3 4" key="1">
    <citation type="submission" date="2019-11" db="EMBL/GenBank/DDBJ databases">
        <title>Bacillus lacus genome.</title>
        <authorList>
            <person name="Allen C.J."/>
            <person name="Newman J.D."/>
        </authorList>
    </citation>
    <scope>NUCLEOTIDE SEQUENCE [LARGE SCALE GENOMIC DNA]</scope>
    <source>
        <strain evidence="3 4">KCTC 33946</strain>
    </source>
</reference>
<dbReference type="GO" id="GO:0008080">
    <property type="term" value="F:N-acetyltransferase activity"/>
    <property type="evidence" value="ECO:0007669"/>
    <property type="project" value="InterPro"/>
</dbReference>
<proteinExistence type="predicted"/>
<keyword evidence="1 3" id="KW-0808">Transferase</keyword>
<dbReference type="Proteomes" id="UP000448867">
    <property type="component" value="Unassembled WGS sequence"/>
</dbReference>
<dbReference type="CDD" id="cd04301">
    <property type="entry name" value="NAT_SF"/>
    <property type="match status" value="1"/>
</dbReference>
<comment type="caution">
    <text evidence="3">The sequence shown here is derived from an EMBL/GenBank/DDBJ whole genome shotgun (WGS) entry which is preliminary data.</text>
</comment>
<evidence type="ECO:0000313" key="4">
    <source>
        <dbReference type="Proteomes" id="UP000448867"/>
    </source>
</evidence>
<evidence type="ECO:0000259" key="2">
    <source>
        <dbReference type="PROSITE" id="PS51186"/>
    </source>
</evidence>
<dbReference type="SUPFAM" id="SSF55729">
    <property type="entry name" value="Acyl-CoA N-acyltransferases (Nat)"/>
    <property type="match status" value="1"/>
</dbReference>
<feature type="domain" description="N-acetyltransferase" evidence="2">
    <location>
        <begin position="10"/>
        <end position="157"/>
    </location>
</feature>
<organism evidence="3 4">
    <name type="scientific">Metabacillus lacus</name>
    <dbReference type="NCBI Taxonomy" id="1983721"/>
    <lineage>
        <taxon>Bacteria</taxon>
        <taxon>Bacillati</taxon>
        <taxon>Bacillota</taxon>
        <taxon>Bacilli</taxon>
        <taxon>Bacillales</taxon>
        <taxon>Bacillaceae</taxon>
        <taxon>Metabacillus</taxon>
    </lineage>
</organism>
<gene>
    <name evidence="3" type="ORF">GJU40_07725</name>
</gene>
<dbReference type="AlphaFoldDB" id="A0A7X2IYC5"/>
<protein>
    <submittedName>
        <fullName evidence="3">GNAT family N-acetyltransferase</fullName>
    </submittedName>
</protein>
<keyword evidence="4" id="KW-1185">Reference proteome</keyword>
<evidence type="ECO:0000256" key="1">
    <source>
        <dbReference type="ARBA" id="ARBA00022679"/>
    </source>
</evidence>
<accession>A0A7X2IYC5</accession>
<dbReference type="InterPro" id="IPR000182">
    <property type="entry name" value="GNAT_dom"/>
</dbReference>
<dbReference type="Gene3D" id="3.40.630.30">
    <property type="match status" value="1"/>
</dbReference>
<dbReference type="PANTHER" id="PTHR13947:SF37">
    <property type="entry name" value="LD18367P"/>
    <property type="match status" value="1"/>
</dbReference>
<dbReference type="Pfam" id="PF00583">
    <property type="entry name" value="Acetyltransf_1"/>
    <property type="match status" value="1"/>
</dbReference>
<name>A0A7X2IYC5_9BACI</name>
<dbReference type="EMBL" id="WKKI01000010">
    <property type="protein sequence ID" value="MRX72060.1"/>
    <property type="molecule type" value="Genomic_DNA"/>
</dbReference>
<dbReference type="PANTHER" id="PTHR13947">
    <property type="entry name" value="GNAT FAMILY N-ACETYLTRANSFERASE"/>
    <property type="match status" value="1"/>
</dbReference>
<sequence length="159" mass="17844">MLILEEIALILIKASSEEKSHFMNLMLLADESENMINKYLGACDVYAAFGKDTEAIAAAAVQRKGEKSAEIMNMAVRENLQGRGIGKAMLTSLLQELKKENVTRVMVGTANSSLDNIAFYQKAGFRMKEIRRDYFLAYPEIIVENGIRALDMIVFQQEI</sequence>
<dbReference type="PROSITE" id="PS51186">
    <property type="entry name" value="GNAT"/>
    <property type="match status" value="1"/>
</dbReference>
<dbReference type="InterPro" id="IPR050769">
    <property type="entry name" value="NAT_camello-type"/>
</dbReference>